<dbReference type="RefSeq" id="WP_103428274.1">
    <property type="nucleotide sequence ID" value="NZ_CP026313.1"/>
</dbReference>
<dbReference type="AlphaFoldDB" id="A0A2I8VRR1"/>
<feature type="region of interest" description="Disordered" evidence="1">
    <location>
        <begin position="81"/>
        <end position="102"/>
    </location>
</feature>
<dbReference type="InterPro" id="IPR055813">
    <property type="entry name" value="DUF7389"/>
</dbReference>
<feature type="compositionally biased region" description="Polar residues" evidence="1">
    <location>
        <begin position="87"/>
        <end position="102"/>
    </location>
</feature>
<feature type="domain" description="DUF7389" evidence="2">
    <location>
        <begin position="24"/>
        <end position="87"/>
    </location>
</feature>
<evidence type="ECO:0000256" key="1">
    <source>
        <dbReference type="SAM" id="MobiDB-lite"/>
    </source>
</evidence>
<feature type="compositionally biased region" description="Polar residues" evidence="1">
    <location>
        <begin position="1"/>
        <end position="23"/>
    </location>
</feature>
<keyword evidence="3" id="KW-0614">Plasmid</keyword>
<dbReference type="Pfam" id="PF24115">
    <property type="entry name" value="DUF7389"/>
    <property type="match status" value="1"/>
</dbReference>
<evidence type="ECO:0000259" key="2">
    <source>
        <dbReference type="Pfam" id="PF24115"/>
    </source>
</evidence>
<evidence type="ECO:0000313" key="3">
    <source>
        <dbReference type="EMBL" id="AUV84595.1"/>
    </source>
</evidence>
<protein>
    <recommendedName>
        <fullName evidence="2">DUF7389 domain-containing protein</fullName>
    </recommendedName>
</protein>
<sequence>MPEPTQQSRTNAESTENSKQQAPTEYVERSDVGVSLTVKLKRGTGTRDQDEVIAKAKGKTLEDAREDMESLRGYIHDLAEDARQIQPGKTTSSEQVRSISPL</sequence>
<dbReference type="EMBL" id="CP026313">
    <property type="protein sequence ID" value="AUV84595.1"/>
    <property type="molecule type" value="Genomic_DNA"/>
</dbReference>
<evidence type="ECO:0000313" key="4">
    <source>
        <dbReference type="Proteomes" id="UP000236584"/>
    </source>
</evidence>
<feature type="region of interest" description="Disordered" evidence="1">
    <location>
        <begin position="1"/>
        <end position="30"/>
    </location>
</feature>
<dbReference type="KEGG" id="srub:C2R22_23945"/>
<reference evidence="3 4" key="1">
    <citation type="submission" date="2018-01" db="EMBL/GenBank/DDBJ databases">
        <title>Complete genome sequence of Salinigranum rubrum GX10T, an extremely halophilic archaeon isolated from a marine solar saltern.</title>
        <authorList>
            <person name="Han S."/>
        </authorList>
    </citation>
    <scope>NUCLEOTIDE SEQUENCE [LARGE SCALE GENOMIC DNA]</scope>
    <source>
        <strain evidence="3 4">GX10</strain>
        <plasmid evidence="4">Plasmid unnamed4</plasmid>
    </source>
</reference>
<gene>
    <name evidence="3" type="ORF">C2R22_23945</name>
</gene>
<dbReference type="Proteomes" id="UP000236584">
    <property type="component" value="Plasmid unnamed4"/>
</dbReference>
<proteinExistence type="predicted"/>
<keyword evidence="4" id="KW-1185">Reference proteome</keyword>
<organism evidence="3 4">
    <name type="scientific">Salinigranum rubrum</name>
    <dbReference type="NCBI Taxonomy" id="755307"/>
    <lineage>
        <taxon>Archaea</taxon>
        <taxon>Methanobacteriati</taxon>
        <taxon>Methanobacteriota</taxon>
        <taxon>Stenosarchaea group</taxon>
        <taxon>Halobacteria</taxon>
        <taxon>Halobacteriales</taxon>
        <taxon>Haloferacaceae</taxon>
        <taxon>Salinigranum</taxon>
    </lineage>
</organism>
<dbReference type="GeneID" id="35595215"/>
<dbReference type="OrthoDB" id="220598at2157"/>
<name>A0A2I8VRR1_9EURY</name>
<accession>A0A2I8VRR1</accession>
<geneLocation type="plasmid" evidence="3">
    <name>unnamed4</name>
</geneLocation>